<organism evidence="2 3">
    <name type="scientific">Pycnococcus provasolii</name>
    <dbReference type="NCBI Taxonomy" id="41880"/>
    <lineage>
        <taxon>Eukaryota</taxon>
        <taxon>Viridiplantae</taxon>
        <taxon>Chlorophyta</taxon>
        <taxon>Pseudoscourfieldiophyceae</taxon>
        <taxon>Pseudoscourfieldiales</taxon>
        <taxon>Pycnococcaceae</taxon>
        <taxon>Pycnococcus</taxon>
    </lineage>
</organism>
<proteinExistence type="predicted"/>
<name>A0A830HVN5_9CHLO</name>
<feature type="region of interest" description="Disordered" evidence="1">
    <location>
        <begin position="186"/>
        <end position="221"/>
    </location>
</feature>
<reference evidence="2" key="1">
    <citation type="submission" date="2020-10" db="EMBL/GenBank/DDBJ databases">
        <title>Unveiling of a novel bifunctional photoreceptor, Dualchrome1, isolated from a cosmopolitan green alga.</title>
        <authorList>
            <person name="Suzuki S."/>
            <person name="Kawachi M."/>
        </authorList>
    </citation>
    <scope>NUCLEOTIDE SEQUENCE</scope>
    <source>
        <strain evidence="2">NIES 2893</strain>
    </source>
</reference>
<evidence type="ECO:0000313" key="2">
    <source>
        <dbReference type="EMBL" id="GHP10833.1"/>
    </source>
</evidence>
<evidence type="ECO:0000313" key="3">
    <source>
        <dbReference type="Proteomes" id="UP000660262"/>
    </source>
</evidence>
<evidence type="ECO:0000256" key="1">
    <source>
        <dbReference type="SAM" id="MobiDB-lite"/>
    </source>
</evidence>
<keyword evidence="3" id="KW-1185">Reference proteome</keyword>
<dbReference type="EMBL" id="BNJQ01000031">
    <property type="protein sequence ID" value="GHP10833.1"/>
    <property type="molecule type" value="Genomic_DNA"/>
</dbReference>
<feature type="compositionally biased region" description="Acidic residues" evidence="1">
    <location>
        <begin position="149"/>
        <end position="159"/>
    </location>
</feature>
<feature type="compositionally biased region" description="Basic and acidic residues" evidence="1">
    <location>
        <begin position="160"/>
        <end position="169"/>
    </location>
</feature>
<comment type="caution">
    <text evidence="2">The sequence shown here is derived from an EMBL/GenBank/DDBJ whole genome shotgun (WGS) entry which is preliminary data.</text>
</comment>
<dbReference type="Proteomes" id="UP000660262">
    <property type="component" value="Unassembled WGS sequence"/>
</dbReference>
<accession>A0A830HVN5</accession>
<gene>
    <name evidence="2" type="ORF">PPROV_000956400</name>
</gene>
<sequence length="239" mass="24868">MAAALNSDDTFSQEVRASEFGEDLSAALAALYFAGPPQVELAAPYVVERLGVPSLCAIPESKYNPQHRGRVEFQRYVDASGFPRMLARALASLRRKSGKTDAVTADVKAHIERQLARRDARRKERADAAAAAGQGRLGAKPWAMVDDDLDLEHDDDDNDDAAKQAADDDAAHTVGRRFYGIGAQGGGGGGGDGGELDLDALQGLAPGGAGADGPSSNPALDIYAAEEAAAANEASEGCE</sequence>
<dbReference type="AlphaFoldDB" id="A0A830HVN5"/>
<feature type="region of interest" description="Disordered" evidence="1">
    <location>
        <begin position="149"/>
        <end position="169"/>
    </location>
</feature>
<protein>
    <submittedName>
        <fullName evidence="2">Uncharacterized protein</fullName>
    </submittedName>
</protein>